<feature type="transmembrane region" description="Helical" evidence="1">
    <location>
        <begin position="208"/>
        <end position="229"/>
    </location>
</feature>
<dbReference type="EMBL" id="ATMH01005839">
    <property type="protein sequence ID" value="EPY27262.1"/>
    <property type="molecule type" value="Genomic_DNA"/>
</dbReference>
<keyword evidence="5" id="KW-1185">Reference proteome</keyword>
<keyword evidence="1" id="KW-0472">Membrane</keyword>
<evidence type="ECO:0000313" key="4">
    <source>
        <dbReference type="EMBL" id="EPY29636.1"/>
    </source>
</evidence>
<evidence type="ECO:0000313" key="5">
    <source>
        <dbReference type="Proteomes" id="UP000015354"/>
    </source>
</evidence>
<reference evidence="4" key="2">
    <citation type="submission" date="2013-03" db="EMBL/GenBank/DDBJ databases">
        <authorList>
            <person name="Motta M.C.M."/>
            <person name="Martins A.C.A."/>
            <person name="Preta C.M.C.C."/>
            <person name="Silva R."/>
            <person name="de Souza S.S."/>
            <person name="Klein C.C."/>
            <person name="de Almeida L.G.P."/>
            <person name="Cunha O.L."/>
            <person name="Colabardini A.C."/>
            <person name="Lima B.A."/>
            <person name="Machado C.R."/>
            <person name="Soares C.M.A."/>
            <person name="de Menezes C.B.A."/>
            <person name="Bartolomeu D.C."/>
            <person name="Grisard E.C."/>
            <person name="Fantinatti-Garboggini F."/>
            <person name="Rodrigues-Luiz G.F."/>
            <person name="Wagner G."/>
            <person name="Goldman G.H."/>
            <person name="Fietto J.L.R."/>
            <person name="Ciapina L.P."/>
            <person name="Brocchi M."/>
            <person name="Elias M.C."/>
            <person name="Goldman M.H.S."/>
            <person name="Sagot M.-F."/>
            <person name="Pereira M."/>
            <person name="Stoco P.H."/>
            <person name="Teixeira S.M.R."/>
            <person name="de Mendonca-Neto R.P."/>
            <person name="Maciel T.E.F."/>
            <person name="Mendes T.A.O."/>
            <person name="Urmenyi T.P."/>
            <person name="Teixeira M.M.G."/>
            <person name="de Camargo E.F.P."/>
            <person name="de Sousa W."/>
            <person name="Schenkman S."/>
            <person name="de Vasconcelos A.T.R."/>
        </authorList>
    </citation>
    <scope>NUCLEOTIDE SEQUENCE</scope>
</reference>
<dbReference type="Gene3D" id="1.20.1280.50">
    <property type="match status" value="1"/>
</dbReference>
<dbReference type="InterPro" id="IPR036047">
    <property type="entry name" value="F-box-like_dom_sf"/>
</dbReference>
<dbReference type="OrthoDB" id="278244at2759"/>
<evidence type="ECO:0000313" key="3">
    <source>
        <dbReference type="EMBL" id="EPY27262.1"/>
    </source>
</evidence>
<name>S9VRG4_9TRYP</name>
<keyword evidence="1" id="KW-1133">Transmembrane helix</keyword>
<feature type="transmembrane region" description="Helical" evidence="1">
    <location>
        <begin position="390"/>
        <end position="408"/>
    </location>
</feature>
<dbReference type="AlphaFoldDB" id="S9VRG4"/>
<dbReference type="Pfam" id="PF12937">
    <property type="entry name" value="F-box-like"/>
    <property type="match status" value="1"/>
</dbReference>
<gene>
    <name evidence="4" type="ORF">STCU_04385</name>
    <name evidence="3" type="ORF">STCU_05839</name>
</gene>
<evidence type="ECO:0000256" key="1">
    <source>
        <dbReference type="SAM" id="Phobius"/>
    </source>
</evidence>
<organism evidence="4 5">
    <name type="scientific">Strigomonas culicis</name>
    <dbReference type="NCBI Taxonomy" id="28005"/>
    <lineage>
        <taxon>Eukaryota</taxon>
        <taxon>Discoba</taxon>
        <taxon>Euglenozoa</taxon>
        <taxon>Kinetoplastea</taxon>
        <taxon>Metakinetoplastina</taxon>
        <taxon>Trypanosomatida</taxon>
        <taxon>Trypanosomatidae</taxon>
        <taxon>Strigomonadinae</taxon>
        <taxon>Strigomonas</taxon>
    </lineage>
</organism>
<feature type="transmembrane region" description="Helical" evidence="1">
    <location>
        <begin position="357"/>
        <end position="378"/>
    </location>
</feature>
<accession>S9VRG4</accession>
<feature type="transmembrane region" description="Helical" evidence="1">
    <location>
        <begin position="249"/>
        <end position="274"/>
    </location>
</feature>
<keyword evidence="1" id="KW-0812">Transmembrane</keyword>
<sequence length="462" mass="53412">MFALNNAEVLNDSFSSSVASDTTFVSQCDRDVAAWCFIDRLPREILLRIFINVIENDNYNFGWIVTFSTVCRHWYRVTSHPLLWEYVAKRKFVVYPLVMRLRMIPWDAYSQEIMDRMQALGATDQHMHQPDFAQTLPPPTRYTMRKAIEKVKRQKERNQYYKYVQRQRSFVLHLFLSLTLLFLSLSILVAMLAAEEFQFKGILCKDTVFGLLYMCYLCVAAMIVSNVVIHTHFEPQPLLLRLRKNRLLITASTISMVLGLCDVVGPTVLIHINLSLRTRFSWVWCGLPIILSFLIWQCYAITYIVPEAKQQLRQQMSVFSPREVLWFVVMNIPNMFPILFAIAALCGLHYVQYGGRVFVLLSCVPAMITLGILSIVFLIDFFSLRRQKDLALGVCLLLAAFFPVGVLVQEFRGWNLLPLVSASFGFYLAHLHFVVRRAYNALLRAKLSGRIPVSFPRSKKCV</sequence>
<dbReference type="InterPro" id="IPR001810">
    <property type="entry name" value="F-box_dom"/>
</dbReference>
<proteinExistence type="predicted"/>
<comment type="caution">
    <text evidence="4">The sequence shown here is derived from an EMBL/GenBank/DDBJ whole genome shotgun (WGS) entry which is preliminary data.</text>
</comment>
<feature type="transmembrane region" description="Helical" evidence="1">
    <location>
        <begin position="325"/>
        <end position="351"/>
    </location>
</feature>
<feature type="transmembrane region" description="Helical" evidence="1">
    <location>
        <begin position="280"/>
        <end position="305"/>
    </location>
</feature>
<dbReference type="Proteomes" id="UP000015354">
    <property type="component" value="Unassembled WGS sequence"/>
</dbReference>
<feature type="transmembrane region" description="Helical" evidence="1">
    <location>
        <begin position="414"/>
        <end position="435"/>
    </location>
</feature>
<feature type="transmembrane region" description="Helical" evidence="1">
    <location>
        <begin position="170"/>
        <end position="193"/>
    </location>
</feature>
<feature type="domain" description="F-box" evidence="2">
    <location>
        <begin position="38"/>
        <end position="87"/>
    </location>
</feature>
<reference evidence="4 5" key="1">
    <citation type="journal article" date="2013" name="PLoS ONE">
        <title>Predicting the Proteins of Angomonas deanei, Strigomonas culicis and Their Respective Endosymbionts Reveals New Aspects of the Trypanosomatidae Family.</title>
        <authorList>
            <person name="Motta M.C."/>
            <person name="Martins A.C."/>
            <person name="de Souza S.S."/>
            <person name="Catta-Preta C.M."/>
            <person name="Silva R."/>
            <person name="Klein C.C."/>
            <person name="de Almeida L.G."/>
            <person name="de Lima Cunha O."/>
            <person name="Ciapina L.P."/>
            <person name="Brocchi M."/>
            <person name="Colabardini A.C."/>
            <person name="de Araujo Lima B."/>
            <person name="Machado C.R."/>
            <person name="de Almeida Soares C.M."/>
            <person name="Probst C.M."/>
            <person name="de Menezes C.B."/>
            <person name="Thompson C.E."/>
            <person name="Bartholomeu D.C."/>
            <person name="Gradia D.F."/>
            <person name="Pavoni D.P."/>
            <person name="Grisard E.C."/>
            <person name="Fantinatti-Garboggini F."/>
            <person name="Marchini F.K."/>
            <person name="Rodrigues-Luiz G.F."/>
            <person name="Wagner G."/>
            <person name="Goldman G.H."/>
            <person name="Fietto J.L."/>
            <person name="Elias M.C."/>
            <person name="Goldman M.H."/>
            <person name="Sagot M.F."/>
            <person name="Pereira M."/>
            <person name="Stoco P.H."/>
            <person name="de Mendonca-Neto R.P."/>
            <person name="Teixeira S.M."/>
            <person name="Maciel T.E."/>
            <person name="de Oliveira Mendes T.A."/>
            <person name="Urmenyi T.P."/>
            <person name="de Souza W."/>
            <person name="Schenkman S."/>
            <person name="de Vasconcelos A.T."/>
        </authorList>
    </citation>
    <scope>NUCLEOTIDE SEQUENCE [LARGE SCALE GENOMIC DNA]</scope>
</reference>
<dbReference type="EMBL" id="ATMH01004385">
    <property type="protein sequence ID" value="EPY29636.1"/>
    <property type="molecule type" value="Genomic_DNA"/>
</dbReference>
<dbReference type="SUPFAM" id="SSF81383">
    <property type="entry name" value="F-box domain"/>
    <property type="match status" value="1"/>
</dbReference>
<evidence type="ECO:0000259" key="2">
    <source>
        <dbReference type="Pfam" id="PF12937"/>
    </source>
</evidence>
<protein>
    <recommendedName>
        <fullName evidence="2">F-box domain-containing protein</fullName>
    </recommendedName>
</protein>